<keyword evidence="4" id="KW-1185">Reference proteome</keyword>
<sequence>MIKFLFSLSLVFMTSTVLAETPKRVVSVGGALTEIVYGLDAGNLLVGSDTTSYFPAKAAQLPKVGYQRTLSAEGILSLTPDLVILSDEAGPPAVLEQLKTAGVDILQVGAGRSLSDVKESIQVIAVALDKTEQSNFLISSLELASTKLNKAIAAQKDKKRIMFILQHSGGAPMVAGLDTAASSVIELSGAENAVSEYRGYKPLSPEAATAIAPDIILVTTQGLEQVGGKPALLNIPGINLTPAAKRGKVIAMDALLLLGFGPRTADAAIELNRRTNDL</sequence>
<feature type="signal peptide" evidence="1">
    <location>
        <begin position="1"/>
        <end position="19"/>
    </location>
</feature>
<dbReference type="InterPro" id="IPR002491">
    <property type="entry name" value="ABC_transptr_periplasmic_BD"/>
</dbReference>
<evidence type="ECO:0000259" key="2">
    <source>
        <dbReference type="PROSITE" id="PS50983"/>
    </source>
</evidence>
<reference evidence="3" key="1">
    <citation type="submission" date="2022-06" db="EMBL/GenBank/DDBJ databases">
        <title>Sneathiella actinostolidae sp. nov., isolated from a sea anemonein the Western Pacific Ocean.</title>
        <authorList>
            <person name="Wei M.J."/>
        </authorList>
    </citation>
    <scope>NUCLEOTIDE SEQUENCE</scope>
    <source>
        <strain evidence="3">PHK-P5</strain>
    </source>
</reference>
<dbReference type="Gene3D" id="3.40.50.1980">
    <property type="entry name" value="Nitrogenase molybdenum iron protein domain"/>
    <property type="match status" value="2"/>
</dbReference>
<dbReference type="EMBL" id="CP098747">
    <property type="protein sequence ID" value="USG59542.1"/>
    <property type="molecule type" value="Genomic_DNA"/>
</dbReference>
<dbReference type="SUPFAM" id="SSF53807">
    <property type="entry name" value="Helical backbone' metal receptor"/>
    <property type="match status" value="1"/>
</dbReference>
<evidence type="ECO:0000313" key="3">
    <source>
        <dbReference type="EMBL" id="USG59542.1"/>
    </source>
</evidence>
<feature type="chain" id="PRO_5047036698" evidence="1">
    <location>
        <begin position="20"/>
        <end position="278"/>
    </location>
</feature>
<keyword evidence="1" id="KW-0732">Signal</keyword>
<evidence type="ECO:0000256" key="1">
    <source>
        <dbReference type="SAM" id="SignalP"/>
    </source>
</evidence>
<organism evidence="3 4">
    <name type="scientific">Sneathiella marina</name>
    <dbReference type="NCBI Taxonomy" id="2950108"/>
    <lineage>
        <taxon>Bacteria</taxon>
        <taxon>Pseudomonadati</taxon>
        <taxon>Pseudomonadota</taxon>
        <taxon>Alphaproteobacteria</taxon>
        <taxon>Sneathiellales</taxon>
        <taxon>Sneathiellaceae</taxon>
        <taxon>Sneathiella</taxon>
    </lineage>
</organism>
<feature type="domain" description="Fe/B12 periplasmic-binding" evidence="2">
    <location>
        <begin position="24"/>
        <end position="278"/>
    </location>
</feature>
<gene>
    <name evidence="3" type="ORF">NBZ79_10110</name>
</gene>
<dbReference type="PROSITE" id="PS50983">
    <property type="entry name" value="FE_B12_PBP"/>
    <property type="match status" value="1"/>
</dbReference>
<accession>A0ABY4VXV9</accession>
<dbReference type="Proteomes" id="UP001056291">
    <property type="component" value="Chromosome"/>
</dbReference>
<name>A0ABY4VXV9_9PROT</name>
<dbReference type="PANTHER" id="PTHR30535">
    <property type="entry name" value="VITAMIN B12-BINDING PROTEIN"/>
    <property type="match status" value="1"/>
</dbReference>
<proteinExistence type="predicted"/>
<evidence type="ECO:0000313" key="4">
    <source>
        <dbReference type="Proteomes" id="UP001056291"/>
    </source>
</evidence>
<dbReference type="PANTHER" id="PTHR30535:SF4">
    <property type="entry name" value="HEMIN-BINDING PERIPLASMIC PROTEIN HMUT"/>
    <property type="match status" value="1"/>
</dbReference>
<dbReference type="RefSeq" id="WP_251932263.1">
    <property type="nucleotide sequence ID" value="NZ_CP098747.1"/>
</dbReference>
<protein>
    <submittedName>
        <fullName evidence="3">ABC transporter substrate-binding protein</fullName>
    </submittedName>
</protein>
<dbReference type="InterPro" id="IPR050902">
    <property type="entry name" value="ABC_Transporter_SBP"/>
</dbReference>
<dbReference type="Pfam" id="PF01497">
    <property type="entry name" value="Peripla_BP_2"/>
    <property type="match status" value="1"/>
</dbReference>